<dbReference type="AlphaFoldDB" id="A0A814C1B3"/>
<comment type="caution">
    <text evidence="4">The sequence shown here is derived from an EMBL/GenBank/DDBJ whole genome shotgun (WGS) entry which is preliminary data.</text>
</comment>
<dbReference type="Proteomes" id="UP000663879">
    <property type="component" value="Unassembled WGS sequence"/>
</dbReference>
<evidence type="ECO:0000313" key="5">
    <source>
        <dbReference type="Proteomes" id="UP000663879"/>
    </source>
</evidence>
<keyword evidence="5" id="KW-1185">Reference proteome</keyword>
<organism evidence="4 5">
    <name type="scientific">Brachionus calyciflorus</name>
    <dbReference type="NCBI Taxonomy" id="104777"/>
    <lineage>
        <taxon>Eukaryota</taxon>
        <taxon>Metazoa</taxon>
        <taxon>Spiralia</taxon>
        <taxon>Gnathifera</taxon>
        <taxon>Rotifera</taxon>
        <taxon>Eurotatoria</taxon>
        <taxon>Monogononta</taxon>
        <taxon>Pseudotrocha</taxon>
        <taxon>Ploima</taxon>
        <taxon>Brachionidae</taxon>
        <taxon>Brachionus</taxon>
    </lineage>
</organism>
<dbReference type="EMBL" id="CAJNOC010002476">
    <property type="protein sequence ID" value="CAF0935451.1"/>
    <property type="molecule type" value="Genomic_DNA"/>
</dbReference>
<dbReference type="PANTHER" id="PTHR31017:SF1">
    <property type="entry name" value="LATE SECRETORY PATHWAY PROTEIN AVL9 HOMOLOG"/>
    <property type="match status" value="1"/>
</dbReference>
<feature type="region of interest" description="Disordered" evidence="2">
    <location>
        <begin position="874"/>
        <end position="896"/>
    </location>
</feature>
<proteinExistence type="inferred from homology"/>
<dbReference type="OrthoDB" id="26278at2759"/>
<accession>A0A814C1B3</accession>
<gene>
    <name evidence="4" type="ORF">OXX778_LOCUS13135</name>
</gene>
<dbReference type="Pfam" id="PF09794">
    <property type="entry name" value="Avl9"/>
    <property type="match status" value="2"/>
</dbReference>
<dbReference type="PROSITE" id="PS50211">
    <property type="entry name" value="DENN"/>
    <property type="match status" value="1"/>
</dbReference>
<dbReference type="InterPro" id="IPR018307">
    <property type="entry name" value="ABL9/DENND6_dom"/>
</dbReference>
<evidence type="ECO:0000313" key="4">
    <source>
        <dbReference type="EMBL" id="CAF0935451.1"/>
    </source>
</evidence>
<evidence type="ECO:0000256" key="1">
    <source>
        <dbReference type="ARBA" id="ARBA00038178"/>
    </source>
</evidence>
<comment type="similarity">
    <text evidence="1">Belongs to the AVL9 family.</text>
</comment>
<name>A0A814C1B3_9BILA</name>
<evidence type="ECO:0000256" key="2">
    <source>
        <dbReference type="SAM" id="MobiDB-lite"/>
    </source>
</evidence>
<dbReference type="InterPro" id="IPR037516">
    <property type="entry name" value="Tripartite_DENN"/>
</dbReference>
<dbReference type="InterPro" id="IPR051731">
    <property type="entry name" value="DENND11/AVL9_GEFs"/>
</dbReference>
<protein>
    <recommendedName>
        <fullName evidence="3">UDENN domain-containing protein</fullName>
    </recommendedName>
</protein>
<sequence length="896" mass="102836">MNLKYDRNIMYIMVVGFHHKKGCQLEYVYPCDSVIRKKSDPDFESSDLYELPKKWKHVPSLALPDGSHNYDQDYIYFHLEDIDDNEENKSKKSRPNNTIFGVSCYRQIDASEMLTKDSDVTRNTLQKSVCILSRQPIYSSLRLKLHSITTAYFAQKDFHKTQILQNAFHSLSSSYTDVLESKNPDIINEKSKFLIGLSLGDLVLKYQHKILILFKLLLLEKKCLYQIKPVSNLSNTIMALVSLIPDLISLEGLEKCSGYFDSIDLVNSELDRKNSDDETVVKTFPSLNKLNRKMNKKLLKKQAKSQKVLSVSNSSPSISNNNEDLNESKNSILNTLFSFNNNKNKIDPEHINYEDNDSDIYKLALDEDRLDTKLAKLNLKKSNSDHSLGEIEEEENIGDLIKNRVNNVINWSNNNSNRKSNLVRSDSVNSKNTEKLGDLQLTDLLEIEFGMPINIFNEFNILHPYLSLYYLDYFMTMNKMRTKLFCTTTLMMNMMKENRQSRLIEDEETVEIEKPTIPIKKPKEPTNVGYTIGATNVLFKQRLYDDLDAFIDDCEIDLKNNESLKKLLQLTTADLRFTDYLIKNVNSAKSLGEKLNNTPTLLSFKKTSSFSNFDPKDVNDTSSQSSTWEGSDDWIRLNFKWYLYSLLGCIVKEDNCTWIKNDLENILVNINNDLSSSSSSLDNEVVDIDDYIEKVNTSGTLSQEIRGRKNRKNSTSSASTISSSQYFYIIQNSSQFSNYREDFNSNFVNELKKTCWFKKWLKSNKTSVEKNLLKFDNDRLAKQLIEAQNLNQKFQTLFQNLQEIETIRLSHPFNGQMSVSDIKLKFNFLFTTTESGRKINKALSEGSKLVNNTGKAVGDALSQAKSSFSSFLSSWSIGSNSTSSNSKTTSKNFTKI</sequence>
<feature type="domain" description="UDENN" evidence="3">
    <location>
        <begin position="10"/>
        <end position="472"/>
    </location>
</feature>
<dbReference type="GO" id="GO:0005737">
    <property type="term" value="C:cytoplasm"/>
    <property type="evidence" value="ECO:0007669"/>
    <property type="project" value="TreeGrafter"/>
</dbReference>
<evidence type="ECO:0000259" key="3">
    <source>
        <dbReference type="PROSITE" id="PS50211"/>
    </source>
</evidence>
<dbReference type="PANTHER" id="PTHR31017">
    <property type="entry name" value="LATE SECRETORY PATHWAY PROTEIN AVL9-RELATED"/>
    <property type="match status" value="1"/>
</dbReference>
<reference evidence="4" key="1">
    <citation type="submission" date="2021-02" db="EMBL/GenBank/DDBJ databases">
        <authorList>
            <person name="Nowell W R."/>
        </authorList>
    </citation>
    <scope>NUCLEOTIDE SEQUENCE</scope>
    <source>
        <strain evidence="4">Ploen Becks lab</strain>
    </source>
</reference>